<evidence type="ECO:0000313" key="2">
    <source>
        <dbReference type="EMBL" id="EFM25068.1"/>
    </source>
</evidence>
<feature type="domain" description="N-acetyltransferase" evidence="1">
    <location>
        <begin position="4"/>
        <end position="147"/>
    </location>
</feature>
<dbReference type="STRING" id="862517.HMPREF9225_1202"/>
<comment type="caution">
    <text evidence="2">The sequence shown here is derived from an EMBL/GenBank/DDBJ whole genome shotgun (WGS) entry which is preliminary data.</text>
</comment>
<dbReference type="RefSeq" id="WP_008902016.1">
    <property type="nucleotide sequence ID" value="NZ_GL397071.1"/>
</dbReference>
<dbReference type="HOGENOM" id="CLU_117112_5_0_9"/>
<dbReference type="eggNOG" id="COG1247">
    <property type="taxonomic scope" value="Bacteria"/>
</dbReference>
<dbReference type="OrthoDB" id="9789053at2"/>
<evidence type="ECO:0000313" key="3">
    <source>
        <dbReference type="Proteomes" id="UP000003280"/>
    </source>
</evidence>
<accession>E0NM13</accession>
<dbReference type="Proteomes" id="UP000003280">
    <property type="component" value="Unassembled WGS sequence"/>
</dbReference>
<dbReference type="CDD" id="cd04301">
    <property type="entry name" value="NAT_SF"/>
    <property type="match status" value="1"/>
</dbReference>
<keyword evidence="2" id="KW-0808">Transferase</keyword>
<dbReference type="PROSITE" id="PS51186">
    <property type="entry name" value="GNAT"/>
    <property type="match status" value="1"/>
</dbReference>
<dbReference type="GO" id="GO:0016747">
    <property type="term" value="F:acyltransferase activity, transferring groups other than amino-acyl groups"/>
    <property type="evidence" value="ECO:0007669"/>
    <property type="project" value="InterPro"/>
</dbReference>
<dbReference type="InterPro" id="IPR000182">
    <property type="entry name" value="GNAT_dom"/>
</dbReference>
<keyword evidence="3" id="KW-1185">Reference proteome</keyword>
<name>E0NM13_9FIRM</name>
<dbReference type="AlphaFoldDB" id="E0NM13"/>
<dbReference type="SUPFAM" id="SSF55729">
    <property type="entry name" value="Acyl-CoA N-acyltransferases (Nat)"/>
    <property type="match status" value="1"/>
</dbReference>
<organism evidence="2 3">
    <name type="scientific">Peptoniphilus duerdenii ATCC BAA-1640</name>
    <dbReference type="NCBI Taxonomy" id="862517"/>
    <lineage>
        <taxon>Bacteria</taxon>
        <taxon>Bacillati</taxon>
        <taxon>Bacillota</taxon>
        <taxon>Tissierellia</taxon>
        <taxon>Tissierellales</taxon>
        <taxon>Peptoniphilaceae</taxon>
        <taxon>Peptoniphilus</taxon>
    </lineage>
</organism>
<sequence length="147" mass="17354">MEIIEVRDDSQKKELLDYLPNVKWGESQVLTKAIKNDEIDEKLGKDAKIFYAKEDGEVMGFFTLVNQDYIPLPQYDRFIAMIYVDPKYRNRGYSREFIKFAEEASGVDTIHLFTKIKGLYEKMGYTLIEELVGYIHGIDYLYEKKLR</sequence>
<evidence type="ECO:0000259" key="1">
    <source>
        <dbReference type="PROSITE" id="PS51186"/>
    </source>
</evidence>
<dbReference type="Gene3D" id="3.40.630.30">
    <property type="match status" value="1"/>
</dbReference>
<reference evidence="2 3" key="1">
    <citation type="submission" date="2010-07" db="EMBL/GenBank/DDBJ databases">
        <authorList>
            <person name="Muzny D."/>
            <person name="Qin X."/>
            <person name="Deng J."/>
            <person name="Jiang H."/>
            <person name="Liu Y."/>
            <person name="Qu J."/>
            <person name="Song X.-Z."/>
            <person name="Zhang L."/>
            <person name="Thornton R."/>
            <person name="Coyle M."/>
            <person name="Francisco L."/>
            <person name="Jackson L."/>
            <person name="Javaid M."/>
            <person name="Korchina V."/>
            <person name="Kovar C."/>
            <person name="Mata R."/>
            <person name="Mathew T."/>
            <person name="Ngo R."/>
            <person name="Nguyen L."/>
            <person name="Nguyen N."/>
            <person name="Okwuonu G."/>
            <person name="Ongeri F."/>
            <person name="Pham C."/>
            <person name="Simmons D."/>
            <person name="Wilczek-Boney K."/>
            <person name="Hale W."/>
            <person name="Jakkamsetti A."/>
            <person name="Pham P."/>
            <person name="Ruth R."/>
            <person name="San Lucas F."/>
            <person name="Warren J."/>
            <person name="Zhang J."/>
            <person name="Zhao Z."/>
            <person name="Zhou C."/>
            <person name="Zhu D."/>
            <person name="Lee S."/>
            <person name="Bess C."/>
            <person name="Blankenburg K."/>
            <person name="Forbes L."/>
            <person name="Fu Q."/>
            <person name="Gubbala S."/>
            <person name="Hirani K."/>
            <person name="Jayaseelan J.C."/>
            <person name="Lara F."/>
            <person name="Munidasa M."/>
            <person name="Palculict T."/>
            <person name="Patil S."/>
            <person name="Pu L.-L."/>
            <person name="Saada N."/>
            <person name="Tang L."/>
            <person name="Weissenberger G."/>
            <person name="Zhu Y."/>
            <person name="Hemphill L."/>
            <person name="Shang Y."/>
            <person name="Youmans B."/>
            <person name="Ayvaz T."/>
            <person name="Ross M."/>
            <person name="Santibanez J."/>
            <person name="Aqrawi P."/>
            <person name="Gross S."/>
            <person name="Joshi V."/>
            <person name="Fowler G."/>
            <person name="Nazareth L."/>
            <person name="Reid J."/>
            <person name="Worley K."/>
            <person name="Petrosino J."/>
            <person name="Highlander S."/>
            <person name="Gibbs R."/>
        </authorList>
    </citation>
    <scope>NUCLEOTIDE SEQUENCE [LARGE SCALE GENOMIC DNA]</scope>
    <source>
        <strain evidence="2 3">ATCC BAA-1640</strain>
    </source>
</reference>
<protein>
    <submittedName>
        <fullName evidence="2">Acetyltransferase, GNAT family</fullName>
    </submittedName>
</protein>
<gene>
    <name evidence="2" type="ORF">HMPREF9225_1202</name>
</gene>
<dbReference type="EMBL" id="AEEH01000044">
    <property type="protein sequence ID" value="EFM25068.1"/>
    <property type="molecule type" value="Genomic_DNA"/>
</dbReference>
<dbReference type="Pfam" id="PF13508">
    <property type="entry name" value="Acetyltransf_7"/>
    <property type="match status" value="1"/>
</dbReference>
<dbReference type="InterPro" id="IPR016181">
    <property type="entry name" value="Acyl_CoA_acyltransferase"/>
</dbReference>
<proteinExistence type="predicted"/>